<organism evidence="2 3">
    <name type="scientific">Venturia inaequalis</name>
    <name type="common">Apple scab fungus</name>
    <dbReference type="NCBI Taxonomy" id="5025"/>
    <lineage>
        <taxon>Eukaryota</taxon>
        <taxon>Fungi</taxon>
        <taxon>Dikarya</taxon>
        <taxon>Ascomycota</taxon>
        <taxon>Pezizomycotina</taxon>
        <taxon>Dothideomycetes</taxon>
        <taxon>Pleosporomycetidae</taxon>
        <taxon>Venturiales</taxon>
        <taxon>Venturiaceae</taxon>
        <taxon>Venturia</taxon>
    </lineage>
</organism>
<gene>
    <name evidence="2" type="ORF">EG328_003798</name>
</gene>
<name>A0A8H3YWH3_VENIN</name>
<dbReference type="EMBL" id="WNWS01000218">
    <property type="protein sequence ID" value="KAE9974468.1"/>
    <property type="molecule type" value="Genomic_DNA"/>
</dbReference>
<comment type="caution">
    <text evidence="2">The sequence shown here is derived from an EMBL/GenBank/DDBJ whole genome shotgun (WGS) entry which is preliminary data.</text>
</comment>
<evidence type="ECO:0000313" key="2">
    <source>
        <dbReference type="EMBL" id="KAE9974468.1"/>
    </source>
</evidence>
<feature type="region of interest" description="Disordered" evidence="1">
    <location>
        <begin position="1"/>
        <end position="64"/>
    </location>
</feature>
<dbReference type="Proteomes" id="UP000447873">
    <property type="component" value="Unassembled WGS sequence"/>
</dbReference>
<reference evidence="2 3" key="1">
    <citation type="submission" date="2018-12" db="EMBL/GenBank/DDBJ databases">
        <title>Venturia inaequalis Genome Resource.</title>
        <authorList>
            <person name="Lichtner F.J."/>
        </authorList>
    </citation>
    <scope>NUCLEOTIDE SEQUENCE [LARGE SCALE GENOMIC DNA]</scope>
    <source>
        <strain evidence="2 3">120213</strain>
    </source>
</reference>
<feature type="compositionally biased region" description="Low complexity" evidence="1">
    <location>
        <begin position="148"/>
        <end position="167"/>
    </location>
</feature>
<feature type="compositionally biased region" description="Polar residues" evidence="1">
    <location>
        <begin position="35"/>
        <end position="64"/>
    </location>
</feature>
<sequence>MSAFAQRPEAPRAANKRRRSSCLCAAPSPARKQPRTSNLASPSAIKSSRITQQDKSSKPYSSMKDTIESQINASLDSWLADLKTIPSIISETQPLDPCSTYIYMQLDLDDPTSYVAVSLPPSLVAQIMALPSPRSSSEPSTMKEDTDSMSSLSTLLSQIDTKTSSSLPTPPQTPPRMAV</sequence>
<evidence type="ECO:0000313" key="3">
    <source>
        <dbReference type="Proteomes" id="UP000447873"/>
    </source>
</evidence>
<feature type="region of interest" description="Disordered" evidence="1">
    <location>
        <begin position="131"/>
        <end position="179"/>
    </location>
</feature>
<protein>
    <submittedName>
        <fullName evidence="2">Uncharacterized protein</fullName>
    </submittedName>
</protein>
<evidence type="ECO:0000256" key="1">
    <source>
        <dbReference type="SAM" id="MobiDB-lite"/>
    </source>
</evidence>
<proteinExistence type="predicted"/>
<dbReference type="AlphaFoldDB" id="A0A8H3YWH3"/>
<feature type="compositionally biased region" description="Pro residues" evidence="1">
    <location>
        <begin position="168"/>
        <end position="179"/>
    </location>
</feature>
<accession>A0A8H3YWH3</accession>